<evidence type="ECO:0000256" key="1">
    <source>
        <dbReference type="SAM" id="MobiDB-lite"/>
    </source>
</evidence>
<sequence length="58" mass="6099">MRSGEKVSSPGVIRMKIDASGNPQISISNKHRGGTGITPNRIGLRAPGGALNVYPQKK</sequence>
<dbReference type="EMBL" id="LAZR01062866">
    <property type="protein sequence ID" value="KKK60647.1"/>
    <property type="molecule type" value="Genomic_DNA"/>
</dbReference>
<name>A0A0F8WUU3_9ZZZZ</name>
<reference evidence="2" key="1">
    <citation type="journal article" date="2015" name="Nature">
        <title>Complex archaea that bridge the gap between prokaryotes and eukaryotes.</title>
        <authorList>
            <person name="Spang A."/>
            <person name="Saw J.H."/>
            <person name="Jorgensen S.L."/>
            <person name="Zaremba-Niedzwiedzka K."/>
            <person name="Martijn J."/>
            <person name="Lind A.E."/>
            <person name="van Eijk R."/>
            <person name="Schleper C."/>
            <person name="Guy L."/>
            <person name="Ettema T.J."/>
        </authorList>
    </citation>
    <scope>NUCLEOTIDE SEQUENCE</scope>
</reference>
<organism evidence="2">
    <name type="scientific">marine sediment metagenome</name>
    <dbReference type="NCBI Taxonomy" id="412755"/>
    <lineage>
        <taxon>unclassified sequences</taxon>
        <taxon>metagenomes</taxon>
        <taxon>ecological metagenomes</taxon>
    </lineage>
</organism>
<protein>
    <submittedName>
        <fullName evidence="2">Uncharacterized protein</fullName>
    </submittedName>
</protein>
<feature type="non-terminal residue" evidence="2">
    <location>
        <position position="1"/>
    </location>
</feature>
<feature type="region of interest" description="Disordered" evidence="1">
    <location>
        <begin position="1"/>
        <end position="58"/>
    </location>
</feature>
<proteinExistence type="predicted"/>
<gene>
    <name evidence="2" type="ORF">LCGC14_3022290</name>
</gene>
<evidence type="ECO:0000313" key="2">
    <source>
        <dbReference type="EMBL" id="KKK60647.1"/>
    </source>
</evidence>
<dbReference type="AlphaFoldDB" id="A0A0F8WUU3"/>
<accession>A0A0F8WUU3</accession>
<comment type="caution">
    <text evidence="2">The sequence shown here is derived from an EMBL/GenBank/DDBJ whole genome shotgun (WGS) entry which is preliminary data.</text>
</comment>